<dbReference type="PROSITE" id="PS51257">
    <property type="entry name" value="PROKAR_LIPOPROTEIN"/>
    <property type="match status" value="1"/>
</dbReference>
<comment type="caution">
    <text evidence="2">The sequence shown here is derived from an EMBL/GenBank/DDBJ whole genome shotgun (WGS) entry which is preliminary data.</text>
</comment>
<keyword evidence="1" id="KW-0732">Signal</keyword>
<evidence type="ECO:0008006" key="4">
    <source>
        <dbReference type="Google" id="ProtNLM"/>
    </source>
</evidence>
<evidence type="ECO:0000313" key="3">
    <source>
        <dbReference type="Proteomes" id="UP000610760"/>
    </source>
</evidence>
<feature type="chain" id="PRO_5037917653" description="Lipoprotein" evidence="1">
    <location>
        <begin position="24"/>
        <end position="182"/>
    </location>
</feature>
<keyword evidence="3" id="KW-1185">Reference proteome</keyword>
<dbReference type="Proteomes" id="UP000610760">
    <property type="component" value="Unassembled WGS sequence"/>
</dbReference>
<dbReference type="RefSeq" id="WP_249295439.1">
    <property type="nucleotide sequence ID" value="NZ_JACRSV010000003.1"/>
</dbReference>
<protein>
    <recommendedName>
        <fullName evidence="4">Lipoprotein</fullName>
    </recommendedName>
</protein>
<dbReference type="AlphaFoldDB" id="A0A926E561"/>
<gene>
    <name evidence="2" type="ORF">H8710_10300</name>
</gene>
<evidence type="ECO:0000313" key="2">
    <source>
        <dbReference type="EMBL" id="MBC8560452.1"/>
    </source>
</evidence>
<organism evidence="2 3">
    <name type="scientific">Fumia xinanensis</name>
    <dbReference type="NCBI Taxonomy" id="2763659"/>
    <lineage>
        <taxon>Bacteria</taxon>
        <taxon>Bacillati</taxon>
        <taxon>Bacillota</taxon>
        <taxon>Clostridia</taxon>
        <taxon>Eubacteriales</taxon>
        <taxon>Oscillospiraceae</taxon>
        <taxon>Fumia</taxon>
    </lineage>
</organism>
<reference evidence="2" key="1">
    <citation type="submission" date="2020-08" db="EMBL/GenBank/DDBJ databases">
        <title>Genome public.</title>
        <authorList>
            <person name="Liu C."/>
            <person name="Sun Q."/>
        </authorList>
    </citation>
    <scope>NUCLEOTIDE SEQUENCE</scope>
    <source>
        <strain evidence="2">NSJ-33</strain>
    </source>
</reference>
<dbReference type="EMBL" id="JACRSV010000003">
    <property type="protein sequence ID" value="MBC8560452.1"/>
    <property type="molecule type" value="Genomic_DNA"/>
</dbReference>
<sequence length="182" mass="19371">MKRSLRIIGACLALSLMLSGCGAGNGGQPSENEQEKVSSSLNRGFDAKATIKMGDIEAEADINRTKEGVCTVQLTSPKGLSGMTFSFDQENVTVSYMGLSLELDNNSVLTSSMTKAVVASINMAAEPHGVTMALEGEALVIKGTTESGDFALKLDRSNYSILTLSIPNLDLECNFNPFSYQE</sequence>
<name>A0A926E561_9FIRM</name>
<proteinExistence type="predicted"/>
<feature type="signal peptide" evidence="1">
    <location>
        <begin position="1"/>
        <end position="23"/>
    </location>
</feature>
<evidence type="ECO:0000256" key="1">
    <source>
        <dbReference type="SAM" id="SignalP"/>
    </source>
</evidence>
<accession>A0A926E561</accession>